<keyword evidence="1 5" id="KW-0768">Sushi</keyword>
<dbReference type="Pfam" id="PF00084">
    <property type="entry name" value="Sushi"/>
    <property type="match status" value="7"/>
</dbReference>
<accession>A0AAJ7U229</accession>
<feature type="disulfide bond" evidence="5">
    <location>
        <begin position="496"/>
        <end position="523"/>
    </location>
</feature>
<organism evidence="8 9">
    <name type="scientific">Petromyzon marinus</name>
    <name type="common">Sea lamprey</name>
    <dbReference type="NCBI Taxonomy" id="7757"/>
    <lineage>
        <taxon>Eukaryota</taxon>
        <taxon>Metazoa</taxon>
        <taxon>Chordata</taxon>
        <taxon>Craniata</taxon>
        <taxon>Vertebrata</taxon>
        <taxon>Cyclostomata</taxon>
        <taxon>Hyperoartia</taxon>
        <taxon>Petromyzontiformes</taxon>
        <taxon>Petromyzontidae</taxon>
        <taxon>Petromyzon</taxon>
    </lineage>
</organism>
<feature type="disulfide bond" evidence="5">
    <location>
        <begin position="619"/>
        <end position="646"/>
    </location>
</feature>
<name>A0AAJ7U229_PETMA</name>
<dbReference type="AlphaFoldDB" id="A0AAJ7U229"/>
<feature type="disulfide bond" evidence="5">
    <location>
        <begin position="192"/>
        <end position="219"/>
    </location>
</feature>
<feature type="domain" description="Sushi" evidence="7">
    <location>
        <begin position="222"/>
        <end position="279"/>
    </location>
</feature>
<reference evidence="9" key="1">
    <citation type="submission" date="2025-08" db="UniProtKB">
        <authorList>
            <consortium name="RefSeq"/>
        </authorList>
    </citation>
    <scope>IDENTIFICATION</scope>
    <source>
        <tissue evidence="9">Sperm</tissue>
    </source>
</reference>
<evidence type="ECO:0000256" key="1">
    <source>
        <dbReference type="ARBA" id="ARBA00022659"/>
    </source>
</evidence>
<feature type="disulfide bond" evidence="5">
    <location>
        <begin position="373"/>
        <end position="400"/>
    </location>
</feature>
<evidence type="ECO:0000256" key="2">
    <source>
        <dbReference type="ARBA" id="ARBA00022737"/>
    </source>
</evidence>
<evidence type="ECO:0000259" key="7">
    <source>
        <dbReference type="PROSITE" id="PS50923"/>
    </source>
</evidence>
<feature type="chain" id="PRO_5042562072" evidence="6">
    <location>
        <begin position="20"/>
        <end position="827"/>
    </location>
</feature>
<feature type="domain" description="Sushi" evidence="7">
    <location>
        <begin position="592"/>
        <end position="648"/>
    </location>
</feature>
<dbReference type="InterPro" id="IPR035976">
    <property type="entry name" value="Sushi/SCR/CCP_sf"/>
</dbReference>
<dbReference type="PROSITE" id="PS50923">
    <property type="entry name" value="SUSHI"/>
    <property type="match status" value="6"/>
</dbReference>
<keyword evidence="6" id="KW-0732">Signal</keyword>
<comment type="caution">
    <text evidence="5">Lacks conserved residue(s) required for the propagation of feature annotation.</text>
</comment>
<dbReference type="InterPro" id="IPR050350">
    <property type="entry name" value="Compl-Cell_Adhes-Reg"/>
</dbReference>
<protein>
    <submittedName>
        <fullName evidence="9">Sushi, von Willebrand factor type A, EGF and pentraxin domain-containing protein 1-like</fullName>
    </submittedName>
</protein>
<dbReference type="KEGG" id="pmrn:116952766"/>
<dbReference type="Gene3D" id="2.10.70.10">
    <property type="entry name" value="Complement Module, domain 1"/>
    <property type="match status" value="10"/>
</dbReference>
<keyword evidence="3 5" id="KW-1015">Disulfide bond</keyword>
<keyword evidence="8" id="KW-1185">Reference proteome</keyword>
<dbReference type="PANTHER" id="PTHR19325:SF575">
    <property type="entry name" value="LOCOMOTION-RELATED PROTEIN HIKARU GENKI"/>
    <property type="match status" value="1"/>
</dbReference>
<feature type="domain" description="Sushi" evidence="7">
    <location>
        <begin position="469"/>
        <end position="525"/>
    </location>
</feature>
<dbReference type="Proteomes" id="UP001318040">
    <property type="component" value="Chromosome 48"/>
</dbReference>
<dbReference type="PROSITE" id="PS51257">
    <property type="entry name" value="PROKAR_LIPOPROTEIN"/>
    <property type="match status" value="1"/>
</dbReference>
<feature type="signal peptide" evidence="6">
    <location>
        <begin position="1"/>
        <end position="19"/>
    </location>
</feature>
<feature type="disulfide bond" evidence="5">
    <location>
        <begin position="250"/>
        <end position="277"/>
    </location>
</feature>
<feature type="domain" description="Sushi" evidence="7">
    <location>
        <begin position="29"/>
        <end position="83"/>
    </location>
</feature>
<feature type="domain" description="Sushi" evidence="7">
    <location>
        <begin position="346"/>
        <end position="402"/>
    </location>
</feature>
<dbReference type="SMART" id="SM00032">
    <property type="entry name" value="CCP"/>
    <property type="match status" value="12"/>
</dbReference>
<dbReference type="SUPFAM" id="SSF57535">
    <property type="entry name" value="Complement control module/SCR domain"/>
    <property type="match status" value="10"/>
</dbReference>
<dbReference type="RefSeq" id="XP_032828282.1">
    <property type="nucleotide sequence ID" value="XM_032972391.1"/>
</dbReference>
<dbReference type="CDD" id="cd00033">
    <property type="entry name" value="CCP"/>
    <property type="match status" value="6"/>
</dbReference>
<keyword evidence="4" id="KW-0325">Glycoprotein</keyword>
<evidence type="ECO:0000256" key="6">
    <source>
        <dbReference type="SAM" id="SignalP"/>
    </source>
</evidence>
<evidence type="ECO:0000256" key="4">
    <source>
        <dbReference type="ARBA" id="ARBA00023180"/>
    </source>
</evidence>
<dbReference type="InterPro" id="IPR000436">
    <property type="entry name" value="Sushi_SCR_CCP_dom"/>
</dbReference>
<evidence type="ECO:0000313" key="8">
    <source>
        <dbReference type="Proteomes" id="UP001318040"/>
    </source>
</evidence>
<dbReference type="PANTHER" id="PTHR19325">
    <property type="entry name" value="COMPLEMENT COMPONENT-RELATED SUSHI DOMAIN-CONTAINING"/>
    <property type="match status" value="1"/>
</dbReference>
<feature type="domain" description="Sushi" evidence="7">
    <location>
        <begin position="170"/>
        <end position="221"/>
    </location>
</feature>
<sequence length="827" mass="93640">MSARAVRSIVAWCALVATGAPLSTVVASIACHKPADIVHGSWSWVNNTTVAYSCQLGSLLGGPVTRTCKSGKWYPTYPPQCTVVCQRPPVDSNADMSVLAWEKTYFTSRETVKFTCHDRNEYTLLCDRGRWRTIGRFRRCKDSQDEFNASLLRYLEWLLGFGKRRNSLEVNCGTLTVANAVCTQEKVAKCSCNDGYVLVGSPNVTCQANGRWSDNHPECKPRACKELPHVHGSQKEGDGGTVGNTVHFKCNEGFRLEGESTLTCLETKEWSSPPPACSPFCGKPPPQRHAQLATAYDRRGLYRVDQYAYFYCDEYYRSPSLGFYLTCKQEGERTTWDTDHRRCNREECERPDKIPNGNWEGNVTIGSSITYSCDEHFRLGGESTLTCLETKEWSSPPPVCDPFCGKPPPQRHAQLAAAYDRRGLYRVDQYAYFYCDEYYRSPSLGFYLTCKQEGGRTTWDTDHRRCNREECERPDEIPNGKWEGNATTGSSITYSCDEHFTLQGNRTLVCLHNKRWSSSPPACKPFCGKPPPQPHAKLSSAYAHKQQYLENQTVYFDCDEDYKSPSDGFDLYCRRKGDLTAWDTDHKRCNREECERPDEIPNGKWEGNVTTGSSITYSCDEHFTLQGNRTLVCLYNKRWLSSPPACKPFCGKPPPQPHAKLSSAYAHKQQYLENQTVYFDCDEDYKSPSDGFDLYCRRKGDLTAWDTDHKRCNPSTCGTPPDQPHAKVKIPTGHVRGRRYDVHEYVYVDCDDRFKSLAHGYYMFCKKDGSGAAGWVVDSFLGCTPELCYAPGEVEHGFWTGNITVGSSIEFSCQKTLHLARSQQADL</sequence>
<gene>
    <name evidence="9" type="primary">LOC116952766</name>
</gene>
<evidence type="ECO:0000256" key="5">
    <source>
        <dbReference type="PROSITE-ProRule" id="PRU00302"/>
    </source>
</evidence>
<feature type="disulfide bond" evidence="5">
    <location>
        <begin position="54"/>
        <end position="81"/>
    </location>
</feature>
<evidence type="ECO:0000256" key="3">
    <source>
        <dbReference type="ARBA" id="ARBA00023157"/>
    </source>
</evidence>
<keyword evidence="2" id="KW-0677">Repeat</keyword>
<evidence type="ECO:0000313" key="9">
    <source>
        <dbReference type="RefSeq" id="XP_032828282.1"/>
    </source>
</evidence>
<proteinExistence type="predicted"/>